<accession>A0A0E3QZG3</accession>
<dbReference type="EMBL" id="CP009530">
    <property type="protein sequence ID" value="AKB57227.1"/>
    <property type="molecule type" value="Genomic_DNA"/>
</dbReference>
<protein>
    <submittedName>
        <fullName evidence="1">ATP-dependent DNA helicase</fullName>
    </submittedName>
</protein>
<dbReference type="Gene3D" id="3.30.565.60">
    <property type="match status" value="1"/>
</dbReference>
<keyword evidence="1" id="KW-0378">Hydrolase</keyword>
<evidence type="ECO:0000313" key="1">
    <source>
        <dbReference type="EMBL" id="AKB57227.1"/>
    </source>
</evidence>
<gene>
    <name evidence="1" type="ORF">MSBR2_0711</name>
</gene>
<name>A0A0E3QZG3_METBA</name>
<keyword evidence="1" id="KW-0067">ATP-binding</keyword>
<keyword evidence="1" id="KW-0547">Nucleotide-binding</keyword>
<dbReference type="PATRIC" id="fig|1434106.5.peg.890"/>
<dbReference type="Proteomes" id="UP000033079">
    <property type="component" value="Chromosome"/>
</dbReference>
<dbReference type="HOGENOM" id="CLU_2930197_0_0_2"/>
<evidence type="ECO:0000313" key="2">
    <source>
        <dbReference type="Proteomes" id="UP000033079"/>
    </source>
</evidence>
<dbReference type="KEGG" id="mbar:MSBR2_0711"/>
<keyword evidence="1" id="KW-0347">Helicase</keyword>
<dbReference type="GO" id="GO:0004386">
    <property type="term" value="F:helicase activity"/>
    <property type="evidence" value="ECO:0007669"/>
    <property type="project" value="UniProtKB-KW"/>
</dbReference>
<proteinExistence type="predicted"/>
<organism evidence="1 2">
    <name type="scientific">Methanosarcina barkeri 227</name>
    <dbReference type="NCBI Taxonomy" id="1434106"/>
    <lineage>
        <taxon>Archaea</taxon>
        <taxon>Methanobacteriati</taxon>
        <taxon>Methanobacteriota</taxon>
        <taxon>Stenosarchaea group</taxon>
        <taxon>Methanomicrobia</taxon>
        <taxon>Methanosarcinales</taxon>
        <taxon>Methanosarcinaceae</taxon>
        <taxon>Methanosarcina</taxon>
    </lineage>
</organism>
<dbReference type="InterPro" id="IPR038475">
    <property type="entry name" value="RecG_C_sf"/>
</dbReference>
<dbReference type="PANTHER" id="PTHR30595">
    <property type="entry name" value="GLPR-RELATED TRANSCRIPTIONAL REPRESSOR"/>
    <property type="match status" value="1"/>
</dbReference>
<sequence>MYKIEKLQSEEIPDILYVELREAIVNAVCHRDYFDKSANVHIEVFDDRIEISISKDCQAA</sequence>
<reference evidence="1 2" key="1">
    <citation type="submission" date="2014-07" db="EMBL/GenBank/DDBJ databases">
        <title>Methanogenic archaea and the global carbon cycle.</title>
        <authorList>
            <person name="Henriksen J.R."/>
            <person name="Luke J."/>
            <person name="Reinhart S."/>
            <person name="Benedict M.N."/>
            <person name="Youngblut N.D."/>
            <person name="Metcalf M.E."/>
            <person name="Whitaker R.J."/>
            <person name="Metcalf W.W."/>
        </authorList>
    </citation>
    <scope>NUCLEOTIDE SEQUENCE [LARGE SCALE GENOMIC DNA]</scope>
    <source>
        <strain evidence="1 2">227</strain>
    </source>
</reference>
<dbReference type="PANTHER" id="PTHR30595:SF6">
    <property type="entry name" value="SCHLAFEN ALBA-2 DOMAIN-CONTAINING PROTEIN"/>
    <property type="match status" value="1"/>
</dbReference>
<dbReference type="AlphaFoldDB" id="A0A0E3QZG3"/>